<evidence type="ECO:0000256" key="1">
    <source>
        <dbReference type="SAM" id="MobiDB-lite"/>
    </source>
</evidence>
<dbReference type="GO" id="GO:0009507">
    <property type="term" value="C:chloroplast"/>
    <property type="evidence" value="ECO:0007669"/>
    <property type="project" value="TreeGrafter"/>
</dbReference>
<feature type="compositionally biased region" description="Low complexity" evidence="1">
    <location>
        <begin position="32"/>
        <end position="42"/>
    </location>
</feature>
<comment type="caution">
    <text evidence="3">The sequence shown here is derived from an EMBL/GenBank/DDBJ whole genome shotgun (WGS) entry which is preliminary data.</text>
</comment>
<sequence>MAMLLGSCPTTLRGAAPSRAATPGVPAPAAPPGFVAALPAQRPQRRPERRWPCRPTCSTAAATGLDSSGSSREAARRQQSSSSDRLQASSVEVQRRPQTTAQAPSSSSSSVSSSSSGGNGSSSGGNGSSSRGSGSSSRCHVRPAEPADYWAIADLHCMAFYPRATFFWYAALRMDRVMALQLGKERQQDGVGRFACLVADARGAEGSSSACSSSGSDGDDFTAAGASAGSSSSSESSSSSAAALSAAVPAPRYTLPPGLPAPVAATQAVAAAEGRVELGPLVGLLVSTFFPEPMRKNYASSYAGGGLLGAVVIDTMGEFVPPKRRRMPNGTIREVPRHEVCYLSNLAVAPCTRRSGVGRRLLAEAEALAASWGCRSMALHVDPTNTAAIKMYERAGYRKIADQPECQRIMEQREHPLALYMRALPWEARQAAKRAAAAGQGQAAGAAGA</sequence>
<dbReference type="PROSITE" id="PS51186">
    <property type="entry name" value="GNAT"/>
    <property type="match status" value="1"/>
</dbReference>
<dbReference type="Pfam" id="PF00583">
    <property type="entry name" value="Acetyltransf_1"/>
    <property type="match status" value="1"/>
</dbReference>
<gene>
    <name evidence="3" type="ORF">C2E21_7253</name>
</gene>
<dbReference type="OrthoDB" id="249099at2759"/>
<dbReference type="AlphaFoldDB" id="A0A2P6TIG7"/>
<feature type="compositionally biased region" description="Low complexity" evidence="1">
    <location>
        <begin position="67"/>
        <end position="90"/>
    </location>
</feature>
<proteinExistence type="predicted"/>
<organism evidence="3 4">
    <name type="scientific">Chlorella sorokiniana</name>
    <name type="common">Freshwater green alga</name>
    <dbReference type="NCBI Taxonomy" id="3076"/>
    <lineage>
        <taxon>Eukaryota</taxon>
        <taxon>Viridiplantae</taxon>
        <taxon>Chlorophyta</taxon>
        <taxon>core chlorophytes</taxon>
        <taxon>Trebouxiophyceae</taxon>
        <taxon>Chlorellales</taxon>
        <taxon>Chlorellaceae</taxon>
        <taxon>Chlorella clade</taxon>
        <taxon>Chlorella</taxon>
    </lineage>
</organism>
<feature type="region of interest" description="Disordered" evidence="1">
    <location>
        <begin position="1"/>
        <end position="140"/>
    </location>
</feature>
<dbReference type="PANTHER" id="PTHR47443:SF3">
    <property type="entry name" value="GCN5-RELATED N-ACETYLTRANSFERASE 4, CHLOROPLASTIC"/>
    <property type="match status" value="1"/>
</dbReference>
<dbReference type="SUPFAM" id="SSF55729">
    <property type="entry name" value="Acyl-CoA N-acyltransferases (Nat)"/>
    <property type="match status" value="1"/>
</dbReference>
<dbReference type="InterPro" id="IPR000182">
    <property type="entry name" value="GNAT_dom"/>
</dbReference>
<feature type="compositionally biased region" description="Low complexity" evidence="1">
    <location>
        <begin position="105"/>
        <end position="116"/>
    </location>
</feature>
<dbReference type="PANTHER" id="PTHR47443">
    <property type="entry name" value="ACYL-COA N-ACYLTRANSFERASES (NAT) SUPERFAMILY PROTEIN"/>
    <property type="match status" value="1"/>
</dbReference>
<feature type="domain" description="N-acetyltransferase" evidence="2">
    <location>
        <begin position="266"/>
        <end position="426"/>
    </location>
</feature>
<dbReference type="Gene3D" id="3.40.630.30">
    <property type="match status" value="1"/>
</dbReference>
<evidence type="ECO:0000259" key="2">
    <source>
        <dbReference type="PROSITE" id="PS51186"/>
    </source>
</evidence>
<dbReference type="Proteomes" id="UP000239899">
    <property type="component" value="Unassembled WGS sequence"/>
</dbReference>
<feature type="compositionally biased region" description="Gly residues" evidence="1">
    <location>
        <begin position="117"/>
        <end position="127"/>
    </location>
</feature>
<dbReference type="EMBL" id="LHPG02000015">
    <property type="protein sequence ID" value="PRW34059.1"/>
    <property type="molecule type" value="Genomic_DNA"/>
</dbReference>
<protein>
    <submittedName>
        <fullName evidence="3">Acyl-N-acyltransferase</fullName>
    </submittedName>
</protein>
<accession>A0A2P6TIG7</accession>
<reference evidence="3 4" key="1">
    <citation type="journal article" date="2018" name="Plant J.">
        <title>Genome sequences of Chlorella sorokiniana UTEX 1602 and Micractinium conductrix SAG 241.80: implications to maltose excretion by a green alga.</title>
        <authorList>
            <person name="Arriola M.B."/>
            <person name="Velmurugan N."/>
            <person name="Zhang Y."/>
            <person name="Plunkett M.H."/>
            <person name="Hondzo H."/>
            <person name="Barney B.M."/>
        </authorList>
    </citation>
    <scope>NUCLEOTIDE SEQUENCE [LARGE SCALE GENOMIC DNA]</scope>
    <source>
        <strain evidence="4">UTEX 1602</strain>
    </source>
</reference>
<evidence type="ECO:0000313" key="4">
    <source>
        <dbReference type="Proteomes" id="UP000239899"/>
    </source>
</evidence>
<keyword evidence="4" id="KW-1185">Reference proteome</keyword>
<dbReference type="STRING" id="3076.A0A2P6TIG7"/>
<dbReference type="GO" id="GO:0008080">
    <property type="term" value="F:N-acetyltransferase activity"/>
    <property type="evidence" value="ECO:0007669"/>
    <property type="project" value="TreeGrafter"/>
</dbReference>
<name>A0A2P6TIG7_CHLSO</name>
<evidence type="ECO:0000313" key="3">
    <source>
        <dbReference type="EMBL" id="PRW34059.1"/>
    </source>
</evidence>
<dbReference type="InterPro" id="IPR016181">
    <property type="entry name" value="Acyl_CoA_acyltransferase"/>
</dbReference>
<feature type="compositionally biased region" description="Low complexity" evidence="1">
    <location>
        <begin position="128"/>
        <end position="138"/>
    </location>
</feature>